<name>A0A2M7XHE7_9BACT</name>
<reference evidence="2" key="1">
    <citation type="submission" date="2017-09" db="EMBL/GenBank/DDBJ databases">
        <title>Depth-based differentiation of microbial function through sediment-hosted aquifers and enrichment of novel symbionts in the deep terrestrial subsurface.</title>
        <authorList>
            <person name="Probst A.J."/>
            <person name="Ladd B."/>
            <person name="Jarett J.K."/>
            <person name="Geller-Mcgrath D.E."/>
            <person name="Sieber C.M.K."/>
            <person name="Emerson J.B."/>
            <person name="Anantharaman K."/>
            <person name="Thomas B.C."/>
            <person name="Malmstrom R."/>
            <person name="Stieglmeier M."/>
            <person name="Klingl A."/>
            <person name="Woyke T."/>
            <person name="Ryan C.M."/>
            <person name="Banfield J.F."/>
        </authorList>
    </citation>
    <scope>NUCLEOTIDE SEQUENCE [LARGE SCALE GENOMIC DNA]</scope>
</reference>
<organism evidence="1 2">
    <name type="scientific">Candidatus Uhrbacteria bacterium CG_4_9_14_3_um_filter_36_7</name>
    <dbReference type="NCBI Taxonomy" id="1975033"/>
    <lineage>
        <taxon>Bacteria</taxon>
        <taxon>Candidatus Uhriibacteriota</taxon>
    </lineage>
</organism>
<evidence type="ECO:0000313" key="1">
    <source>
        <dbReference type="EMBL" id="PJA47294.1"/>
    </source>
</evidence>
<dbReference type="AlphaFoldDB" id="A0A2M7XHE7"/>
<gene>
    <name evidence="1" type="ORF">CO172_02160</name>
</gene>
<proteinExistence type="predicted"/>
<comment type="caution">
    <text evidence="1">The sequence shown here is derived from an EMBL/GenBank/DDBJ whole genome shotgun (WGS) entry which is preliminary data.</text>
</comment>
<sequence length="63" mass="7512">MIIKYIQKIKNYIMKIKERKANKLAFKKDFFYDSNTFIHSPDVPNSYKQRVPDAGKLLCSKQK</sequence>
<dbReference type="Proteomes" id="UP000229749">
    <property type="component" value="Unassembled WGS sequence"/>
</dbReference>
<evidence type="ECO:0000313" key="2">
    <source>
        <dbReference type="Proteomes" id="UP000229749"/>
    </source>
</evidence>
<dbReference type="EMBL" id="PFWS01000033">
    <property type="protein sequence ID" value="PJA47294.1"/>
    <property type="molecule type" value="Genomic_DNA"/>
</dbReference>
<protein>
    <submittedName>
        <fullName evidence="1">Uncharacterized protein</fullName>
    </submittedName>
</protein>
<accession>A0A2M7XHE7</accession>